<feature type="region of interest" description="Disordered" evidence="1">
    <location>
        <begin position="174"/>
        <end position="251"/>
    </location>
</feature>
<dbReference type="InParanoid" id="A0A165G4G6"/>
<organism evidence="4 5">
    <name type="scientific">Exidia glandulosa HHB12029</name>
    <dbReference type="NCBI Taxonomy" id="1314781"/>
    <lineage>
        <taxon>Eukaryota</taxon>
        <taxon>Fungi</taxon>
        <taxon>Dikarya</taxon>
        <taxon>Basidiomycota</taxon>
        <taxon>Agaricomycotina</taxon>
        <taxon>Agaricomycetes</taxon>
        <taxon>Auriculariales</taxon>
        <taxon>Exidiaceae</taxon>
        <taxon>Exidia</taxon>
    </lineage>
</organism>
<dbReference type="AlphaFoldDB" id="A0A165G4G6"/>
<sequence>MGSIPFVLILSVLNLFQTHARVGAATVQIFANDTSAIQYSSGWVGPTMFELEPGVDDFNAAGANSSVCSIPEVSMFSPTDGQSFSFSFHGVAVQLVLSSRPDHSPFGVSIDGGPEELRDSYSVGARCGVAWSREGLSLGNHTVRATAHIASPRVFLELLSIIYDDGSDIVVPPSAPPSVSSTDAKTAIPRPTPSASARPRTSTTTTTPSPASSSSAAISSSSPADTSSTKSSAVLATPTAPTRNTAARSSPVTLTRGAVIGIATSCAGLAALLGLMVLILRRRARSSYLYPYPSTHALAGPSTPFVTVEKKAPAAQSRAVLPNGDVPLPTDATTPSRSSAPAPGEPEAMRLAPEDIDRIAARVHDVLTTARLGGSRSDTTALLPPY</sequence>
<dbReference type="EMBL" id="KV426059">
    <property type="protein sequence ID" value="KZV89970.1"/>
    <property type="molecule type" value="Genomic_DNA"/>
</dbReference>
<feature type="chain" id="PRO_5007858042" description="Mid2 domain-containing protein" evidence="3">
    <location>
        <begin position="21"/>
        <end position="386"/>
    </location>
</feature>
<keyword evidence="2" id="KW-0812">Transmembrane</keyword>
<evidence type="ECO:0000313" key="5">
    <source>
        <dbReference type="Proteomes" id="UP000077266"/>
    </source>
</evidence>
<feature type="signal peptide" evidence="3">
    <location>
        <begin position="1"/>
        <end position="20"/>
    </location>
</feature>
<evidence type="ECO:0008006" key="6">
    <source>
        <dbReference type="Google" id="ProtNLM"/>
    </source>
</evidence>
<name>A0A165G4G6_EXIGL</name>
<keyword evidence="2" id="KW-1133">Transmembrane helix</keyword>
<reference evidence="4 5" key="1">
    <citation type="journal article" date="2016" name="Mol. Biol. Evol.">
        <title>Comparative Genomics of Early-Diverging Mushroom-Forming Fungi Provides Insights into the Origins of Lignocellulose Decay Capabilities.</title>
        <authorList>
            <person name="Nagy L.G."/>
            <person name="Riley R."/>
            <person name="Tritt A."/>
            <person name="Adam C."/>
            <person name="Daum C."/>
            <person name="Floudas D."/>
            <person name="Sun H."/>
            <person name="Yadav J.S."/>
            <person name="Pangilinan J."/>
            <person name="Larsson K.H."/>
            <person name="Matsuura K."/>
            <person name="Barry K."/>
            <person name="Labutti K."/>
            <person name="Kuo R."/>
            <person name="Ohm R.A."/>
            <person name="Bhattacharya S.S."/>
            <person name="Shirouzu T."/>
            <person name="Yoshinaga Y."/>
            <person name="Martin F.M."/>
            <person name="Grigoriev I.V."/>
            <person name="Hibbett D.S."/>
        </authorList>
    </citation>
    <scope>NUCLEOTIDE SEQUENCE [LARGE SCALE GENOMIC DNA]</scope>
    <source>
        <strain evidence="4 5">HHB12029</strain>
    </source>
</reference>
<keyword evidence="5" id="KW-1185">Reference proteome</keyword>
<evidence type="ECO:0000256" key="3">
    <source>
        <dbReference type="SAM" id="SignalP"/>
    </source>
</evidence>
<feature type="compositionally biased region" description="Low complexity" evidence="1">
    <location>
        <begin position="177"/>
        <end position="248"/>
    </location>
</feature>
<dbReference type="Proteomes" id="UP000077266">
    <property type="component" value="Unassembled WGS sequence"/>
</dbReference>
<feature type="region of interest" description="Disordered" evidence="1">
    <location>
        <begin position="320"/>
        <end position="349"/>
    </location>
</feature>
<gene>
    <name evidence="4" type="ORF">EXIGLDRAFT_130991</name>
</gene>
<keyword evidence="3" id="KW-0732">Signal</keyword>
<dbReference type="OrthoDB" id="10615789at2759"/>
<protein>
    <recommendedName>
        <fullName evidence="6">Mid2 domain-containing protein</fullName>
    </recommendedName>
</protein>
<proteinExistence type="predicted"/>
<feature type="transmembrane region" description="Helical" evidence="2">
    <location>
        <begin position="258"/>
        <end position="280"/>
    </location>
</feature>
<evidence type="ECO:0000313" key="4">
    <source>
        <dbReference type="EMBL" id="KZV89970.1"/>
    </source>
</evidence>
<evidence type="ECO:0000256" key="2">
    <source>
        <dbReference type="SAM" id="Phobius"/>
    </source>
</evidence>
<accession>A0A165G4G6</accession>
<dbReference type="Gene3D" id="2.60.120.260">
    <property type="entry name" value="Galactose-binding domain-like"/>
    <property type="match status" value="1"/>
</dbReference>
<evidence type="ECO:0000256" key="1">
    <source>
        <dbReference type="SAM" id="MobiDB-lite"/>
    </source>
</evidence>
<keyword evidence="2" id="KW-0472">Membrane</keyword>